<dbReference type="EMBL" id="JARQWQ010000067">
    <property type="protein sequence ID" value="KAK2554725.1"/>
    <property type="molecule type" value="Genomic_DNA"/>
</dbReference>
<name>A0AAD9Q5K4_ACRCE</name>
<dbReference type="AlphaFoldDB" id="A0AAD9Q5K4"/>
<dbReference type="GO" id="GO:0032053">
    <property type="term" value="P:ciliary basal body organization"/>
    <property type="evidence" value="ECO:0007669"/>
    <property type="project" value="TreeGrafter"/>
</dbReference>
<evidence type="ECO:0000259" key="1">
    <source>
        <dbReference type="Pfam" id="PF14726"/>
    </source>
</evidence>
<comment type="caution">
    <text evidence="2">The sequence shown here is derived from an EMBL/GenBank/DDBJ whole genome shotgun (WGS) entry which is preliminary data.</text>
</comment>
<dbReference type="GO" id="GO:0005813">
    <property type="term" value="C:centrosome"/>
    <property type="evidence" value="ECO:0007669"/>
    <property type="project" value="InterPro"/>
</dbReference>
<reference evidence="2" key="2">
    <citation type="journal article" date="2023" name="Science">
        <title>Genomic signatures of disease resistance in endangered staghorn corals.</title>
        <authorList>
            <person name="Vollmer S.V."/>
            <person name="Selwyn J.D."/>
            <person name="Despard B.A."/>
            <person name="Roesel C.L."/>
        </authorList>
    </citation>
    <scope>NUCLEOTIDE SEQUENCE</scope>
    <source>
        <strain evidence="2">K2</strain>
    </source>
</reference>
<dbReference type="GO" id="GO:0010457">
    <property type="term" value="P:centriole-centriole cohesion"/>
    <property type="evidence" value="ECO:0007669"/>
    <property type="project" value="TreeGrafter"/>
</dbReference>
<sequence length="100" mass="11291">MDDGINANGKRGKILSPAANCSFAVQPFIKKLGHEVEEIRVRALKNILFKLDHKLVCAVDLVHEKQLLINLLKWFNFSNPPLKSEVLRLLQILSKVGSFI</sequence>
<dbReference type="Pfam" id="PF14726">
    <property type="entry name" value="RTTN_N"/>
    <property type="match status" value="1"/>
</dbReference>
<dbReference type="GO" id="GO:0036064">
    <property type="term" value="C:ciliary basal body"/>
    <property type="evidence" value="ECO:0007669"/>
    <property type="project" value="InterPro"/>
</dbReference>
<dbReference type="PANTHER" id="PTHR31691:SF1">
    <property type="entry name" value="ROTATIN"/>
    <property type="match status" value="1"/>
</dbReference>
<dbReference type="GO" id="GO:0007099">
    <property type="term" value="P:centriole replication"/>
    <property type="evidence" value="ECO:0007669"/>
    <property type="project" value="TreeGrafter"/>
</dbReference>
<dbReference type="GO" id="GO:0005814">
    <property type="term" value="C:centriole"/>
    <property type="evidence" value="ECO:0007669"/>
    <property type="project" value="TreeGrafter"/>
</dbReference>
<gene>
    <name evidence="2" type="ORF">P5673_023683</name>
</gene>
<accession>A0AAD9Q5K4</accession>
<proteinExistence type="predicted"/>
<dbReference type="InterPro" id="IPR029249">
    <property type="entry name" value="Rotatin_N"/>
</dbReference>
<dbReference type="Proteomes" id="UP001249851">
    <property type="component" value="Unassembled WGS sequence"/>
</dbReference>
<dbReference type="InterPro" id="IPR030791">
    <property type="entry name" value="Rotatin"/>
</dbReference>
<reference evidence="2" key="1">
    <citation type="journal article" date="2023" name="G3 (Bethesda)">
        <title>Whole genome assembly and annotation of the endangered Caribbean coral Acropora cervicornis.</title>
        <authorList>
            <person name="Selwyn J.D."/>
            <person name="Vollmer S.V."/>
        </authorList>
    </citation>
    <scope>NUCLEOTIDE SEQUENCE</scope>
    <source>
        <strain evidence="2">K2</strain>
    </source>
</reference>
<dbReference type="PANTHER" id="PTHR31691">
    <property type="entry name" value="ROTATIN"/>
    <property type="match status" value="1"/>
</dbReference>
<protein>
    <submittedName>
        <fullName evidence="2">Rotatin</fullName>
    </submittedName>
</protein>
<evidence type="ECO:0000313" key="2">
    <source>
        <dbReference type="EMBL" id="KAK2554725.1"/>
    </source>
</evidence>
<evidence type="ECO:0000313" key="3">
    <source>
        <dbReference type="Proteomes" id="UP001249851"/>
    </source>
</evidence>
<organism evidence="2 3">
    <name type="scientific">Acropora cervicornis</name>
    <name type="common">Staghorn coral</name>
    <dbReference type="NCBI Taxonomy" id="6130"/>
    <lineage>
        <taxon>Eukaryota</taxon>
        <taxon>Metazoa</taxon>
        <taxon>Cnidaria</taxon>
        <taxon>Anthozoa</taxon>
        <taxon>Hexacorallia</taxon>
        <taxon>Scleractinia</taxon>
        <taxon>Astrocoeniina</taxon>
        <taxon>Acroporidae</taxon>
        <taxon>Acropora</taxon>
    </lineage>
</organism>
<keyword evidence="3" id="KW-1185">Reference proteome</keyword>
<feature type="domain" description="Rotatin N-terminal" evidence="1">
    <location>
        <begin position="38"/>
        <end position="95"/>
    </location>
</feature>